<evidence type="ECO:0000313" key="3">
    <source>
        <dbReference type="EMBL" id="TWB35809.1"/>
    </source>
</evidence>
<evidence type="ECO:0000256" key="2">
    <source>
        <dbReference type="SAM" id="Phobius"/>
    </source>
</evidence>
<keyword evidence="2" id="KW-0472">Membrane</keyword>
<feature type="transmembrane region" description="Helical" evidence="2">
    <location>
        <begin position="50"/>
        <end position="74"/>
    </location>
</feature>
<reference evidence="3 4" key="1">
    <citation type="submission" date="2019-06" db="EMBL/GenBank/DDBJ databases">
        <title>Genomic Encyclopedia of Type Strains, Phase IV (KMG-V): Genome sequencing to study the core and pangenomes of soil and plant-associated prokaryotes.</title>
        <authorList>
            <person name="Whitman W."/>
        </authorList>
    </citation>
    <scope>NUCLEOTIDE SEQUENCE [LARGE SCALE GENOMIC DNA]</scope>
    <source>
        <strain evidence="3 4">BR 11622</strain>
    </source>
</reference>
<organism evidence="3 4">
    <name type="scientific">Nitrospirillum amazonense</name>
    <dbReference type="NCBI Taxonomy" id="28077"/>
    <lineage>
        <taxon>Bacteria</taxon>
        <taxon>Pseudomonadati</taxon>
        <taxon>Pseudomonadota</taxon>
        <taxon>Alphaproteobacteria</taxon>
        <taxon>Rhodospirillales</taxon>
        <taxon>Azospirillaceae</taxon>
        <taxon>Nitrospirillum</taxon>
    </lineage>
</organism>
<feature type="region of interest" description="Disordered" evidence="1">
    <location>
        <begin position="203"/>
        <end position="222"/>
    </location>
</feature>
<keyword evidence="2" id="KW-1133">Transmembrane helix</keyword>
<evidence type="ECO:0000313" key="4">
    <source>
        <dbReference type="Proteomes" id="UP000315751"/>
    </source>
</evidence>
<comment type="caution">
    <text evidence="3">The sequence shown here is derived from an EMBL/GenBank/DDBJ whole genome shotgun (WGS) entry which is preliminary data.</text>
</comment>
<keyword evidence="4" id="KW-1185">Reference proteome</keyword>
<proteinExistence type="predicted"/>
<dbReference type="RefSeq" id="WP_145735550.1">
    <property type="nucleotide sequence ID" value="NZ_VITR01000018.1"/>
</dbReference>
<accession>A0A560GQ74</accession>
<gene>
    <name evidence="3" type="ORF">FBZ90_1189</name>
</gene>
<dbReference type="AlphaFoldDB" id="A0A560GQ74"/>
<dbReference type="EMBL" id="VITR01000018">
    <property type="protein sequence ID" value="TWB35809.1"/>
    <property type="molecule type" value="Genomic_DNA"/>
</dbReference>
<name>A0A560GQ74_9PROT</name>
<keyword evidence="2" id="KW-0812">Transmembrane</keyword>
<dbReference type="Proteomes" id="UP000315751">
    <property type="component" value="Unassembled WGS sequence"/>
</dbReference>
<evidence type="ECO:0000256" key="1">
    <source>
        <dbReference type="SAM" id="MobiDB-lite"/>
    </source>
</evidence>
<feature type="transmembrane region" description="Helical" evidence="2">
    <location>
        <begin position="9"/>
        <end position="30"/>
    </location>
</feature>
<sequence>MNEDTGQQLLGGAVSILVFLICLLGLGYAWEWMQMSLAPDSPWFCAAPSFIGRLLFLLNMAVAFFMAGLAGWIVARPRKYRDEKVLRSKTVRKVLWSLLPLGAVAFFLSGTRTCLVDGGIYAQSSYLSAPHRYTRDQVRLIIPHCDNNSRAPFHIAIALKMADGRILHLESPSRNPTPGEPTLADLLGAPVDWSDVPDYCPSRAITPYLPDTRPGREGTATP</sequence>
<protein>
    <submittedName>
        <fullName evidence="3">Uncharacterized protein</fullName>
    </submittedName>
</protein>
<feature type="transmembrane region" description="Helical" evidence="2">
    <location>
        <begin position="94"/>
        <end position="111"/>
    </location>
</feature>